<reference evidence="3" key="1">
    <citation type="submission" date="2008-12" db="EMBL/GenBank/DDBJ databases">
        <title>Annotation of Streptomyces ghanaensis ATCC 14672.</title>
        <authorList>
            <consortium name="The Broad Institute Genome Sequencing Platform"/>
            <consortium name="Broad Institute Microbial Sequencing Center"/>
            <person name="Fischbach M."/>
            <person name="Ward D."/>
            <person name="Young S."/>
            <person name="Kodira C.D."/>
            <person name="Zeng Q."/>
            <person name="Koehrsen M."/>
            <person name="Godfrey P."/>
            <person name="Alvarado L."/>
            <person name="Berlin A.M."/>
            <person name="Borenstein D."/>
            <person name="Chen Z."/>
            <person name="Engels R."/>
            <person name="Freedman E."/>
            <person name="Gellesch M."/>
            <person name="Goldberg J."/>
            <person name="Griggs A."/>
            <person name="Gujja S."/>
            <person name="Heiman D.I."/>
            <person name="Hepburn T.A."/>
            <person name="Howarth C."/>
            <person name="Jen D."/>
            <person name="Larson L."/>
            <person name="Lewis B."/>
            <person name="Mehta T."/>
            <person name="Park D."/>
            <person name="Pearson M."/>
            <person name="Roberts A."/>
            <person name="Saif S."/>
            <person name="Shea T.D."/>
            <person name="Shenoy N."/>
            <person name="Sisk P."/>
            <person name="Stolte C."/>
            <person name="Sykes S.N."/>
            <person name="Walk T."/>
            <person name="White J."/>
            <person name="Yandava C."/>
            <person name="Straight P."/>
            <person name="Clardy J."/>
            <person name="Hung D."/>
            <person name="Kolter R."/>
            <person name="Mekalanos J."/>
            <person name="Walker S."/>
            <person name="Walsh C.T."/>
            <person name="Wieland B.L.C."/>
            <person name="Ilzarbe M."/>
            <person name="Galagan J."/>
            <person name="Nusbaum C."/>
            <person name="Birren B."/>
        </authorList>
    </citation>
    <scope>NUCLEOTIDE SEQUENCE [LARGE SCALE GENOMIC DNA]</scope>
    <source>
        <strain evidence="3">ATCC 14672 / DSM 40746 / JCM 4963 / KCTC 9882 / NRRL B-12104 / FH 1290</strain>
    </source>
</reference>
<dbReference type="RefSeq" id="WP_004979629.1">
    <property type="nucleotide sequence ID" value="NZ_DS999641.1"/>
</dbReference>
<dbReference type="eggNOG" id="ENOG5031PNC">
    <property type="taxonomic scope" value="Bacteria"/>
</dbReference>
<gene>
    <name evidence="2" type="ORF">SSFG_00640</name>
</gene>
<evidence type="ECO:0000313" key="2">
    <source>
        <dbReference type="EMBL" id="EFE65386.2"/>
    </source>
</evidence>
<name>D5ZZZ3_STRV1</name>
<organism evidence="2 3">
    <name type="scientific">Streptomyces viridosporus (strain ATCC 14672 / DSM 40746 / JCM 4963 / KCTC 9882 / NRRL B-12104 / FH 1290)</name>
    <name type="common">Streptomyces ghanaensis</name>
    <dbReference type="NCBI Taxonomy" id="566461"/>
    <lineage>
        <taxon>Bacteria</taxon>
        <taxon>Bacillati</taxon>
        <taxon>Actinomycetota</taxon>
        <taxon>Actinomycetes</taxon>
        <taxon>Kitasatosporales</taxon>
        <taxon>Streptomycetaceae</taxon>
        <taxon>Streptomyces</taxon>
    </lineage>
</organism>
<dbReference type="Proteomes" id="UP000003824">
    <property type="component" value="Unassembled WGS sequence"/>
</dbReference>
<proteinExistence type="predicted"/>
<sequence>MSLEDTGTRPVPGTVRVRAEGDVGARDLACVRSGVGAALGRSGLPAVSGDVRITRAAAPHAGPPWSAGAEIRVGDALVVVHAREAGVRALANRLRDRLQGQVERVVYGARTTRRPAGPPWYGGPADEGRTALAGGGPLPFQ</sequence>
<evidence type="ECO:0000256" key="1">
    <source>
        <dbReference type="SAM" id="MobiDB-lite"/>
    </source>
</evidence>
<dbReference type="AlphaFoldDB" id="D5ZZZ3"/>
<protein>
    <submittedName>
        <fullName evidence="2">Uncharacterized protein</fullName>
    </submittedName>
</protein>
<dbReference type="EMBL" id="DS999641">
    <property type="protein sequence ID" value="EFE65386.2"/>
    <property type="molecule type" value="Genomic_DNA"/>
</dbReference>
<feature type="region of interest" description="Disordered" evidence="1">
    <location>
        <begin position="113"/>
        <end position="141"/>
    </location>
</feature>
<accession>D5ZZZ3</accession>
<evidence type="ECO:0000313" key="3">
    <source>
        <dbReference type="Proteomes" id="UP000003824"/>
    </source>
</evidence>